<sequence>MASTMRQLPPAAALGGEVAAKAGLEASTCKEEDVWEVMMAWSLNHLQASIQRYSTYYYPQINNQAEP</sequence>
<dbReference type="Proteomes" id="UP000029549">
    <property type="component" value="Unassembled WGS sequence"/>
</dbReference>
<dbReference type="AlphaFoldDB" id="A0A0E3CDV9"/>
<reference evidence="1 2" key="1">
    <citation type="submission" date="2013-09" db="EMBL/GenBank/DDBJ databases">
        <title>High correlation between genotypes and phenotypes of environmental bacteria Comamonas testosteroni strains.</title>
        <authorList>
            <person name="Liu L."/>
            <person name="Zhu W."/>
            <person name="Xia X."/>
            <person name="Xu B."/>
            <person name="Luo M."/>
            <person name="Wang G."/>
        </authorList>
    </citation>
    <scope>NUCLEOTIDE SEQUENCE [LARGE SCALE GENOMIC DNA]</scope>
    <source>
        <strain evidence="1 2">DF2</strain>
    </source>
</reference>
<evidence type="ECO:0000313" key="1">
    <source>
        <dbReference type="EMBL" id="KGH07499.1"/>
    </source>
</evidence>
<protein>
    <submittedName>
        <fullName evidence="1">Uncharacterized protein</fullName>
    </submittedName>
</protein>
<keyword evidence="2" id="KW-1185">Reference proteome</keyword>
<accession>A0A0E3CDV9</accession>
<dbReference type="EMBL" id="AWTP01000133">
    <property type="protein sequence ID" value="KGH07499.1"/>
    <property type="molecule type" value="Genomic_DNA"/>
</dbReference>
<proteinExistence type="predicted"/>
<evidence type="ECO:0000313" key="2">
    <source>
        <dbReference type="Proteomes" id="UP000029549"/>
    </source>
</evidence>
<comment type="caution">
    <text evidence="1">The sequence shown here is derived from an EMBL/GenBank/DDBJ whole genome shotgun (WGS) entry which is preliminary data.</text>
</comment>
<organism evidence="1 2">
    <name type="scientific">Comamonas thiooxydans</name>
    <dbReference type="NCBI Taxonomy" id="363952"/>
    <lineage>
        <taxon>Bacteria</taxon>
        <taxon>Pseudomonadati</taxon>
        <taxon>Pseudomonadota</taxon>
        <taxon>Betaproteobacteria</taxon>
        <taxon>Burkholderiales</taxon>
        <taxon>Comamonadaceae</taxon>
        <taxon>Comamonas</taxon>
    </lineage>
</organism>
<name>A0A0E3CDV9_9BURK</name>
<gene>
    <name evidence="1" type="ORF">P608_20515</name>
</gene>